<evidence type="ECO:0000256" key="6">
    <source>
        <dbReference type="ARBA" id="ARBA00023180"/>
    </source>
</evidence>
<protein>
    <recommendedName>
        <fullName evidence="9">Glycosyltransferase 61 catalytic domain-containing protein</fullName>
    </recommendedName>
</protein>
<reference evidence="11" key="2">
    <citation type="journal article" date="2017" name="Nat. Plants">
        <title>The Aegilops tauschii genome reveals multiple impacts of transposons.</title>
        <authorList>
            <person name="Zhao G."/>
            <person name="Zou C."/>
            <person name="Li K."/>
            <person name="Wang K."/>
            <person name="Li T."/>
            <person name="Gao L."/>
            <person name="Zhang X."/>
            <person name="Wang H."/>
            <person name="Yang Z."/>
            <person name="Liu X."/>
            <person name="Jiang W."/>
            <person name="Mao L."/>
            <person name="Kong X."/>
            <person name="Jiao Y."/>
            <person name="Jia J."/>
        </authorList>
    </citation>
    <scope>NUCLEOTIDE SEQUENCE [LARGE SCALE GENOMIC DNA]</scope>
    <source>
        <strain evidence="11">cv. AL8/78</strain>
    </source>
</reference>
<name>A0A453CVK2_AEGTS</name>
<accession>A0A453CVK2</accession>
<evidence type="ECO:0000256" key="2">
    <source>
        <dbReference type="ARBA" id="ARBA00004881"/>
    </source>
</evidence>
<comment type="pathway">
    <text evidence="2">Glycan metabolism.</text>
</comment>
<evidence type="ECO:0000313" key="11">
    <source>
        <dbReference type="Proteomes" id="UP000015105"/>
    </source>
</evidence>
<keyword evidence="8" id="KW-0472">Membrane</keyword>
<dbReference type="Proteomes" id="UP000015105">
    <property type="component" value="Chromosome 2D"/>
</dbReference>
<keyword evidence="8" id="KW-1133">Transmembrane helix</keyword>
<keyword evidence="3" id="KW-0328">Glycosyltransferase</keyword>
<evidence type="ECO:0000259" key="9">
    <source>
        <dbReference type="Pfam" id="PF04577"/>
    </source>
</evidence>
<dbReference type="Pfam" id="PF04577">
    <property type="entry name" value="Glyco_transf_61"/>
    <property type="match status" value="1"/>
</dbReference>
<keyword evidence="5" id="KW-0333">Golgi apparatus</keyword>
<reference evidence="10" key="5">
    <citation type="journal article" date="2021" name="G3 (Bethesda)">
        <title>Aegilops tauschii genome assembly Aet v5.0 features greater sequence contiguity and improved annotation.</title>
        <authorList>
            <person name="Wang L."/>
            <person name="Zhu T."/>
            <person name="Rodriguez J.C."/>
            <person name="Deal K.R."/>
            <person name="Dubcovsky J."/>
            <person name="McGuire P.E."/>
            <person name="Lux T."/>
            <person name="Spannagl M."/>
            <person name="Mayer K.F.X."/>
            <person name="Baldrich P."/>
            <person name="Meyers B.C."/>
            <person name="Huo N."/>
            <person name="Gu Y.Q."/>
            <person name="Zhou H."/>
            <person name="Devos K.M."/>
            <person name="Bennetzen J.L."/>
            <person name="Unver T."/>
            <person name="Budak H."/>
            <person name="Gulick P.J."/>
            <person name="Galiba G."/>
            <person name="Kalapos B."/>
            <person name="Nelson D.R."/>
            <person name="Li P."/>
            <person name="You F.M."/>
            <person name="Luo M.C."/>
            <person name="Dvorak J."/>
        </authorList>
    </citation>
    <scope>NUCLEOTIDE SEQUENCE [LARGE SCALE GENOMIC DNA]</scope>
    <source>
        <strain evidence="10">cv. AL8/78</strain>
    </source>
</reference>
<feature type="region of interest" description="Disordered" evidence="7">
    <location>
        <begin position="1"/>
        <end position="41"/>
    </location>
</feature>
<dbReference type="PANTHER" id="PTHR20961">
    <property type="entry name" value="GLYCOSYLTRANSFERASE"/>
    <property type="match status" value="1"/>
</dbReference>
<dbReference type="InterPro" id="IPR049625">
    <property type="entry name" value="Glyco_transf_61_cat"/>
</dbReference>
<keyword evidence="6" id="KW-0325">Glycoprotein</keyword>
<comment type="subcellular location">
    <subcellularLocation>
        <location evidence="1">Golgi apparatus membrane</location>
        <topology evidence="1">Single-pass type II membrane protein</topology>
    </subcellularLocation>
</comment>
<reference evidence="10" key="3">
    <citation type="journal article" date="2017" name="Nature">
        <title>Genome sequence of the progenitor of the wheat D genome Aegilops tauschii.</title>
        <authorList>
            <person name="Luo M.C."/>
            <person name="Gu Y.Q."/>
            <person name="Puiu D."/>
            <person name="Wang H."/>
            <person name="Twardziok S.O."/>
            <person name="Deal K.R."/>
            <person name="Huo N."/>
            <person name="Zhu T."/>
            <person name="Wang L."/>
            <person name="Wang Y."/>
            <person name="McGuire P.E."/>
            <person name="Liu S."/>
            <person name="Long H."/>
            <person name="Ramasamy R.K."/>
            <person name="Rodriguez J.C."/>
            <person name="Van S.L."/>
            <person name="Yuan L."/>
            <person name="Wang Z."/>
            <person name="Xia Z."/>
            <person name="Xiao L."/>
            <person name="Anderson O.D."/>
            <person name="Ouyang S."/>
            <person name="Liang Y."/>
            <person name="Zimin A.V."/>
            <person name="Pertea G."/>
            <person name="Qi P."/>
            <person name="Bennetzen J.L."/>
            <person name="Dai X."/>
            <person name="Dawson M.W."/>
            <person name="Muller H.G."/>
            <person name="Kugler K."/>
            <person name="Rivarola-Duarte L."/>
            <person name="Spannagl M."/>
            <person name="Mayer K.F.X."/>
            <person name="Lu F.H."/>
            <person name="Bevan M.W."/>
            <person name="Leroy P."/>
            <person name="Li P."/>
            <person name="You F.M."/>
            <person name="Sun Q."/>
            <person name="Liu Z."/>
            <person name="Lyons E."/>
            <person name="Wicker T."/>
            <person name="Salzberg S.L."/>
            <person name="Devos K.M."/>
            <person name="Dvorak J."/>
        </authorList>
    </citation>
    <scope>NUCLEOTIDE SEQUENCE [LARGE SCALE GENOMIC DNA]</scope>
    <source>
        <strain evidence="10">cv. AL8/78</strain>
    </source>
</reference>
<evidence type="ECO:0000256" key="5">
    <source>
        <dbReference type="ARBA" id="ARBA00023034"/>
    </source>
</evidence>
<dbReference type="STRING" id="200361.A0A453CVK2"/>
<keyword evidence="4" id="KW-0808">Transferase</keyword>
<evidence type="ECO:0000256" key="7">
    <source>
        <dbReference type="SAM" id="MobiDB-lite"/>
    </source>
</evidence>
<reference evidence="11" key="1">
    <citation type="journal article" date="2014" name="Science">
        <title>Ancient hybridizations among the ancestral genomes of bread wheat.</title>
        <authorList>
            <consortium name="International Wheat Genome Sequencing Consortium,"/>
            <person name="Marcussen T."/>
            <person name="Sandve S.R."/>
            <person name="Heier L."/>
            <person name="Spannagl M."/>
            <person name="Pfeifer M."/>
            <person name="Jakobsen K.S."/>
            <person name="Wulff B.B."/>
            <person name="Steuernagel B."/>
            <person name="Mayer K.F."/>
            <person name="Olsen O.A."/>
        </authorList>
    </citation>
    <scope>NUCLEOTIDE SEQUENCE [LARGE SCALE GENOMIC DNA]</scope>
    <source>
        <strain evidence="11">cv. AL8/78</strain>
    </source>
</reference>
<dbReference type="InterPro" id="IPR007657">
    <property type="entry name" value="Glycosyltransferase_61"/>
</dbReference>
<dbReference type="GO" id="GO:0016763">
    <property type="term" value="F:pentosyltransferase activity"/>
    <property type="evidence" value="ECO:0007669"/>
    <property type="project" value="UniProtKB-ARBA"/>
</dbReference>
<dbReference type="EnsemblPlants" id="AET2Gv20976700.6">
    <property type="protein sequence ID" value="AET2Gv20976700.6"/>
    <property type="gene ID" value="AET2Gv20976700"/>
</dbReference>
<dbReference type="GO" id="GO:0000139">
    <property type="term" value="C:Golgi membrane"/>
    <property type="evidence" value="ECO:0007669"/>
    <property type="project" value="UniProtKB-SubCell"/>
</dbReference>
<evidence type="ECO:0000313" key="10">
    <source>
        <dbReference type="EnsemblPlants" id="AET2Gv20976700.6"/>
    </source>
</evidence>
<evidence type="ECO:0000256" key="3">
    <source>
        <dbReference type="ARBA" id="ARBA00022676"/>
    </source>
</evidence>
<evidence type="ECO:0000256" key="1">
    <source>
        <dbReference type="ARBA" id="ARBA00004323"/>
    </source>
</evidence>
<feature type="transmembrane region" description="Helical" evidence="8">
    <location>
        <begin position="42"/>
        <end position="60"/>
    </location>
</feature>
<organism evidence="10 11">
    <name type="scientific">Aegilops tauschii subsp. strangulata</name>
    <name type="common">Goatgrass</name>
    <dbReference type="NCBI Taxonomy" id="200361"/>
    <lineage>
        <taxon>Eukaryota</taxon>
        <taxon>Viridiplantae</taxon>
        <taxon>Streptophyta</taxon>
        <taxon>Embryophyta</taxon>
        <taxon>Tracheophyta</taxon>
        <taxon>Spermatophyta</taxon>
        <taxon>Magnoliopsida</taxon>
        <taxon>Liliopsida</taxon>
        <taxon>Poales</taxon>
        <taxon>Poaceae</taxon>
        <taxon>BOP clade</taxon>
        <taxon>Pooideae</taxon>
        <taxon>Triticodae</taxon>
        <taxon>Triticeae</taxon>
        <taxon>Triticinae</taxon>
        <taxon>Aegilops</taxon>
    </lineage>
</organism>
<feature type="domain" description="Glycosyltransferase 61 catalytic" evidence="9">
    <location>
        <begin position="317"/>
        <end position="418"/>
    </location>
</feature>
<evidence type="ECO:0000256" key="8">
    <source>
        <dbReference type="SAM" id="Phobius"/>
    </source>
</evidence>
<keyword evidence="8" id="KW-0812">Transmembrane</keyword>
<feature type="compositionally biased region" description="Basic and acidic residues" evidence="7">
    <location>
        <begin position="8"/>
        <end position="34"/>
    </location>
</feature>
<dbReference type="Gramene" id="AET2Gv20976700.6">
    <property type="protein sequence ID" value="AET2Gv20976700.6"/>
    <property type="gene ID" value="AET2Gv20976700"/>
</dbReference>
<dbReference type="AlphaFoldDB" id="A0A453CVK2"/>
<evidence type="ECO:0000256" key="4">
    <source>
        <dbReference type="ARBA" id="ARBA00022679"/>
    </source>
</evidence>
<proteinExistence type="predicted"/>
<keyword evidence="11" id="KW-1185">Reference proteome</keyword>
<dbReference type="PANTHER" id="PTHR20961:SF83">
    <property type="entry name" value="GLYCOSYLTRANSFERASE FAMILY 61 PROTEIN"/>
    <property type="match status" value="1"/>
</dbReference>
<sequence>HSTNTTSEARKPAATERREQRRPEAAMRGGEGKPGRSPKRQLNAGYVVGGLLMLLTYLVAQHFAVSSPNVVITEEPRIVDEVKSPGETVVSREVPQIVDNIKAPGETAVVSDEVPQIVDNIKAPGETENGKVVCNMEGRSDTCEVDGDVRTNGTALSVTLVPAASWPERHEWMINPYSRRFASLRKVTVTQLQDRAAAPPCTVTHDMPAVLFGIGGYAANYWHAYADILVPLFVASRRYHGEVTFLVSNIQFRPRWLVKYRAFLQGLSNYDLVDMDGDAQVRCFPRVTVGLRLDKELSIVPELVPGGRLSMADFTGFLREAYALPRGAAASLAREPEKKPRLLLIHRGHYRRILNEPEVARAAEEAGFEAVVTELRGGGDTPEGEVEQARVVNSFDVVLGLHGAGLTNAMFLPPGGVLIQVVPYGNMEDIARAEFSEPATDMGLRYLDYSVGAEESSLMETLGPEHPAVKDPASVHRSGWDKVFELYLAKQNVRINVTRFAPTLAQALDHLRRQ</sequence>
<reference evidence="10" key="4">
    <citation type="submission" date="2019-03" db="UniProtKB">
        <authorList>
            <consortium name="EnsemblPlants"/>
        </authorList>
    </citation>
    <scope>IDENTIFICATION</scope>
</reference>